<reference evidence="2" key="1">
    <citation type="journal article" date="2022" name="Mol. Ecol. Resour.">
        <title>The genomes of chicory, endive, great burdock and yacon provide insights into Asteraceae palaeo-polyploidization history and plant inulin production.</title>
        <authorList>
            <person name="Fan W."/>
            <person name="Wang S."/>
            <person name="Wang H."/>
            <person name="Wang A."/>
            <person name="Jiang F."/>
            <person name="Liu H."/>
            <person name="Zhao H."/>
            <person name="Xu D."/>
            <person name="Zhang Y."/>
        </authorList>
    </citation>
    <scope>NUCLEOTIDE SEQUENCE [LARGE SCALE GENOMIC DNA]</scope>
    <source>
        <strain evidence="2">cv. Yunnan</strain>
    </source>
</reference>
<evidence type="ECO:0000313" key="2">
    <source>
        <dbReference type="Proteomes" id="UP001056120"/>
    </source>
</evidence>
<accession>A0ACB9I6E9</accession>
<gene>
    <name evidence="1" type="ORF">L1987_31740</name>
</gene>
<protein>
    <submittedName>
        <fullName evidence="1">Uncharacterized protein</fullName>
    </submittedName>
</protein>
<evidence type="ECO:0000313" key="1">
    <source>
        <dbReference type="EMBL" id="KAI3803584.1"/>
    </source>
</evidence>
<dbReference type="EMBL" id="CM042027">
    <property type="protein sequence ID" value="KAI3803584.1"/>
    <property type="molecule type" value="Genomic_DNA"/>
</dbReference>
<dbReference type="Proteomes" id="UP001056120">
    <property type="component" value="Linkage Group LG10"/>
</dbReference>
<keyword evidence="2" id="KW-1185">Reference proteome</keyword>
<organism evidence="1 2">
    <name type="scientific">Smallanthus sonchifolius</name>
    <dbReference type="NCBI Taxonomy" id="185202"/>
    <lineage>
        <taxon>Eukaryota</taxon>
        <taxon>Viridiplantae</taxon>
        <taxon>Streptophyta</taxon>
        <taxon>Embryophyta</taxon>
        <taxon>Tracheophyta</taxon>
        <taxon>Spermatophyta</taxon>
        <taxon>Magnoliopsida</taxon>
        <taxon>eudicotyledons</taxon>
        <taxon>Gunneridae</taxon>
        <taxon>Pentapetalae</taxon>
        <taxon>asterids</taxon>
        <taxon>campanulids</taxon>
        <taxon>Asterales</taxon>
        <taxon>Asteraceae</taxon>
        <taxon>Asteroideae</taxon>
        <taxon>Heliantheae alliance</taxon>
        <taxon>Millerieae</taxon>
        <taxon>Smallanthus</taxon>
    </lineage>
</organism>
<proteinExistence type="predicted"/>
<name>A0ACB9I6E9_9ASTR</name>
<reference evidence="1 2" key="2">
    <citation type="journal article" date="2022" name="Mol. Ecol. Resour.">
        <title>The genomes of chicory, endive, great burdock and yacon provide insights into Asteraceae paleo-polyploidization history and plant inulin production.</title>
        <authorList>
            <person name="Fan W."/>
            <person name="Wang S."/>
            <person name="Wang H."/>
            <person name="Wang A."/>
            <person name="Jiang F."/>
            <person name="Liu H."/>
            <person name="Zhao H."/>
            <person name="Xu D."/>
            <person name="Zhang Y."/>
        </authorList>
    </citation>
    <scope>NUCLEOTIDE SEQUENCE [LARGE SCALE GENOMIC DNA]</scope>
    <source>
        <strain evidence="2">cv. Yunnan</strain>
        <tissue evidence="1">Leaves</tissue>
    </source>
</reference>
<sequence>MARGGRAKAAVVAGEAIGSEPRYRGVRKRPWGRFAAEIRDPWKKARVWLGTFNSAEDAARAYDAAALSLRGPKAKTNFSVTADRGTDDQHRQSFYEFQRFNNHSRPTTSSMSSTVESTSGPRPSNPPRLNPAPAIHDDDDDCHSNCDSSSTVVDGYYLDGDLSSCSRKPLAFDLNLPPPLDEIGFSDNLFDNADAGDLFVTALCLKQRIQVGFLFEPVRFQSLSQSVKLEGGNPRRWPSWKGLKRRLGWKQINILGFCGSSKWAVDNSSEEAPFLIPGDESPVKSDPRRSCFMVDDCTTMNLATALAADCRQINVGSTDWVKVKPLKSIVRLFEEIDGRDVKVAHDGGGEGGGGIGTLCCHCTERNKGATLIPCGHTYCRMCSRWMWSKQEPCPLCNRSIMDVLEMF</sequence>
<comment type="caution">
    <text evidence="1">The sequence shown here is derived from an EMBL/GenBank/DDBJ whole genome shotgun (WGS) entry which is preliminary data.</text>
</comment>